<dbReference type="CDD" id="cd07043">
    <property type="entry name" value="STAS_anti-anti-sigma_factors"/>
    <property type="match status" value="1"/>
</dbReference>
<keyword evidence="3" id="KW-1185">Reference proteome</keyword>
<sequence length="125" mass="13114">MQSVETAVEREHQGGVMVLRMRGEFDLGTAGVLETGLFGGLAQAADDGVLLVIADLDGIGFLGSVALTAFTRAHEQARNQGIDLVFVVGSSNVAGRALQVSRLDRILAIAESVEHAMVTGPRNPE</sequence>
<protein>
    <submittedName>
        <fullName evidence="2">Anti-anti-sigma factor</fullName>
    </submittedName>
</protein>
<proteinExistence type="predicted"/>
<dbReference type="Gene3D" id="3.30.750.24">
    <property type="entry name" value="STAS domain"/>
    <property type="match status" value="1"/>
</dbReference>
<dbReference type="EMBL" id="PTIX01000016">
    <property type="protein sequence ID" value="PPK65061.1"/>
    <property type="molecule type" value="Genomic_DNA"/>
</dbReference>
<evidence type="ECO:0000259" key="1">
    <source>
        <dbReference type="PROSITE" id="PS50801"/>
    </source>
</evidence>
<gene>
    <name evidence="2" type="ORF">CLV40_116104</name>
</gene>
<dbReference type="AlphaFoldDB" id="A0A2S6GIT0"/>
<organism evidence="2 3">
    <name type="scientific">Actinokineospora auranticolor</name>
    <dbReference type="NCBI Taxonomy" id="155976"/>
    <lineage>
        <taxon>Bacteria</taxon>
        <taxon>Bacillati</taxon>
        <taxon>Actinomycetota</taxon>
        <taxon>Actinomycetes</taxon>
        <taxon>Pseudonocardiales</taxon>
        <taxon>Pseudonocardiaceae</taxon>
        <taxon>Actinokineospora</taxon>
    </lineage>
</organism>
<reference evidence="2 3" key="1">
    <citation type="submission" date="2018-02" db="EMBL/GenBank/DDBJ databases">
        <title>Genomic Encyclopedia of Archaeal and Bacterial Type Strains, Phase II (KMG-II): from individual species to whole genera.</title>
        <authorList>
            <person name="Goeker M."/>
        </authorList>
    </citation>
    <scope>NUCLEOTIDE SEQUENCE [LARGE SCALE GENOMIC DNA]</scope>
    <source>
        <strain evidence="2 3">YU 961-1</strain>
    </source>
</reference>
<evidence type="ECO:0000313" key="3">
    <source>
        <dbReference type="Proteomes" id="UP000239203"/>
    </source>
</evidence>
<evidence type="ECO:0000313" key="2">
    <source>
        <dbReference type="EMBL" id="PPK65061.1"/>
    </source>
</evidence>
<dbReference type="SUPFAM" id="SSF52091">
    <property type="entry name" value="SpoIIaa-like"/>
    <property type="match status" value="1"/>
</dbReference>
<name>A0A2S6GIT0_9PSEU</name>
<dbReference type="Proteomes" id="UP000239203">
    <property type="component" value="Unassembled WGS sequence"/>
</dbReference>
<feature type="domain" description="STAS" evidence="1">
    <location>
        <begin position="6"/>
        <end position="120"/>
    </location>
</feature>
<dbReference type="Pfam" id="PF01740">
    <property type="entry name" value="STAS"/>
    <property type="match status" value="1"/>
</dbReference>
<accession>A0A2S6GIT0</accession>
<dbReference type="PROSITE" id="PS50801">
    <property type="entry name" value="STAS"/>
    <property type="match status" value="1"/>
</dbReference>
<dbReference type="InterPro" id="IPR002645">
    <property type="entry name" value="STAS_dom"/>
</dbReference>
<comment type="caution">
    <text evidence="2">The sequence shown here is derived from an EMBL/GenBank/DDBJ whole genome shotgun (WGS) entry which is preliminary data.</text>
</comment>
<dbReference type="InterPro" id="IPR036513">
    <property type="entry name" value="STAS_dom_sf"/>
</dbReference>